<accession>A0A814UCD6</accession>
<dbReference type="Proteomes" id="UP000663829">
    <property type="component" value="Unassembled WGS sequence"/>
</dbReference>
<evidence type="ECO:0000313" key="6">
    <source>
        <dbReference type="Proteomes" id="UP000663829"/>
    </source>
</evidence>
<dbReference type="EMBL" id="CAJOBC010007643">
    <property type="protein sequence ID" value="CAF3938683.1"/>
    <property type="molecule type" value="Genomic_DNA"/>
</dbReference>
<keyword evidence="6" id="KW-1185">Reference proteome</keyword>
<keyword evidence="1" id="KW-0812">Transmembrane</keyword>
<evidence type="ECO:0000256" key="1">
    <source>
        <dbReference type="SAM" id="Phobius"/>
    </source>
</evidence>
<reference evidence="3" key="1">
    <citation type="submission" date="2021-02" db="EMBL/GenBank/DDBJ databases">
        <authorList>
            <person name="Nowell W R."/>
        </authorList>
    </citation>
    <scope>NUCLEOTIDE SEQUENCE</scope>
</reference>
<organism evidence="3 6">
    <name type="scientific">Didymodactylos carnosus</name>
    <dbReference type="NCBI Taxonomy" id="1234261"/>
    <lineage>
        <taxon>Eukaryota</taxon>
        <taxon>Metazoa</taxon>
        <taxon>Spiralia</taxon>
        <taxon>Gnathifera</taxon>
        <taxon>Rotifera</taxon>
        <taxon>Eurotatoria</taxon>
        <taxon>Bdelloidea</taxon>
        <taxon>Philodinida</taxon>
        <taxon>Philodinidae</taxon>
        <taxon>Didymodactylos</taxon>
    </lineage>
</organism>
<dbReference type="Proteomes" id="UP000677228">
    <property type="component" value="Unassembled WGS sequence"/>
</dbReference>
<proteinExistence type="predicted"/>
<gene>
    <name evidence="3" type="ORF">GPM918_LOCUS22378</name>
    <name evidence="2" type="ORF">OVA965_LOCUS14329</name>
    <name evidence="5" type="ORF">SRO942_LOCUS22376</name>
    <name evidence="4" type="ORF">TMI583_LOCUS14332</name>
</gene>
<dbReference type="EMBL" id="CAJOBA010006203">
    <property type="protein sequence ID" value="CAF3766023.1"/>
    <property type="molecule type" value="Genomic_DNA"/>
</dbReference>
<sequence>MLVYPVFITVIVAIATFIHIYQRRNGNIWEIFCPPPERSSIQAVSGSPASTILKADELNYKASKNMEQLTQSPVTD</sequence>
<evidence type="ECO:0000313" key="5">
    <source>
        <dbReference type="EMBL" id="CAF3938683.1"/>
    </source>
</evidence>
<dbReference type="AlphaFoldDB" id="A0A814UCD6"/>
<comment type="caution">
    <text evidence="3">The sequence shown here is derived from an EMBL/GenBank/DDBJ whole genome shotgun (WGS) entry which is preliminary data.</text>
</comment>
<name>A0A814UCD6_9BILA</name>
<evidence type="ECO:0000313" key="4">
    <source>
        <dbReference type="EMBL" id="CAF3766023.1"/>
    </source>
</evidence>
<dbReference type="EMBL" id="CAJNOQ010007643">
    <property type="protein sequence ID" value="CAF1174779.1"/>
    <property type="molecule type" value="Genomic_DNA"/>
</dbReference>
<keyword evidence="1" id="KW-1133">Transmembrane helix</keyword>
<evidence type="ECO:0000313" key="3">
    <source>
        <dbReference type="EMBL" id="CAF1174779.1"/>
    </source>
</evidence>
<evidence type="ECO:0000313" key="2">
    <source>
        <dbReference type="EMBL" id="CAF0996276.1"/>
    </source>
</evidence>
<feature type="transmembrane region" description="Helical" evidence="1">
    <location>
        <begin position="6"/>
        <end position="22"/>
    </location>
</feature>
<dbReference type="EMBL" id="CAJNOK010006196">
    <property type="protein sequence ID" value="CAF0996276.1"/>
    <property type="molecule type" value="Genomic_DNA"/>
</dbReference>
<keyword evidence="1" id="KW-0472">Membrane</keyword>
<protein>
    <submittedName>
        <fullName evidence="3">Uncharacterized protein</fullName>
    </submittedName>
</protein>
<dbReference type="Proteomes" id="UP000682733">
    <property type="component" value="Unassembled WGS sequence"/>
</dbReference>
<dbReference type="Proteomes" id="UP000681722">
    <property type="component" value="Unassembled WGS sequence"/>
</dbReference>